<reference evidence="6" key="1">
    <citation type="submission" date="2016-11" db="EMBL/GenBank/DDBJ databases">
        <authorList>
            <person name="Varghese N."/>
            <person name="Submissions S."/>
        </authorList>
    </citation>
    <scope>NUCLEOTIDE SEQUENCE [LARGE SCALE GENOMIC DNA]</scope>
    <source>
        <strain evidence="6">CGMCC 1.10835</strain>
    </source>
</reference>
<dbReference type="InterPro" id="IPR051782">
    <property type="entry name" value="ABC_Transporter_VariousFunc"/>
</dbReference>
<dbReference type="RefSeq" id="WP_072798127.1">
    <property type="nucleotide sequence ID" value="NZ_FRAQ01000002.1"/>
</dbReference>
<dbReference type="InterPro" id="IPR003593">
    <property type="entry name" value="AAA+_ATPase"/>
</dbReference>
<dbReference type="InterPro" id="IPR003439">
    <property type="entry name" value="ABC_transporter-like_ATP-bd"/>
</dbReference>
<dbReference type="PANTHER" id="PTHR42939">
    <property type="entry name" value="ABC TRANSPORTER ATP-BINDING PROTEIN ALBC-RELATED"/>
    <property type="match status" value="1"/>
</dbReference>
<feature type="domain" description="ABC transporter" evidence="4">
    <location>
        <begin position="3"/>
        <end position="227"/>
    </location>
</feature>
<evidence type="ECO:0000256" key="3">
    <source>
        <dbReference type="ARBA" id="ARBA00022840"/>
    </source>
</evidence>
<proteinExistence type="predicted"/>
<evidence type="ECO:0000256" key="2">
    <source>
        <dbReference type="ARBA" id="ARBA00022741"/>
    </source>
</evidence>
<dbReference type="OrthoDB" id="9778547at2"/>
<organism evidence="5 6">
    <name type="scientific">Marinobacter antarcticus</name>
    <dbReference type="NCBI Taxonomy" id="564117"/>
    <lineage>
        <taxon>Bacteria</taxon>
        <taxon>Pseudomonadati</taxon>
        <taxon>Pseudomonadota</taxon>
        <taxon>Gammaproteobacteria</taxon>
        <taxon>Pseudomonadales</taxon>
        <taxon>Marinobacteraceae</taxon>
        <taxon>Marinobacter</taxon>
    </lineage>
</organism>
<keyword evidence="3" id="KW-0067">ATP-binding</keyword>
<dbReference type="AlphaFoldDB" id="A0A1M6TYN6"/>
<evidence type="ECO:0000313" key="5">
    <source>
        <dbReference type="EMBL" id="SHK62077.1"/>
    </source>
</evidence>
<dbReference type="PROSITE" id="PS50893">
    <property type="entry name" value="ABC_TRANSPORTER_2"/>
    <property type="match status" value="1"/>
</dbReference>
<dbReference type="STRING" id="564117.SAMN05216369_2492"/>
<dbReference type="EMBL" id="FRAQ01000002">
    <property type="protein sequence ID" value="SHK62077.1"/>
    <property type="molecule type" value="Genomic_DNA"/>
</dbReference>
<accession>A0A1M6TYN6</accession>
<dbReference type="SUPFAM" id="SSF52540">
    <property type="entry name" value="P-loop containing nucleoside triphosphate hydrolases"/>
    <property type="match status" value="1"/>
</dbReference>
<evidence type="ECO:0000313" key="6">
    <source>
        <dbReference type="Proteomes" id="UP000184497"/>
    </source>
</evidence>
<dbReference type="PANTHER" id="PTHR42939:SF1">
    <property type="entry name" value="ABC TRANSPORTER ATP-BINDING PROTEIN ALBC-RELATED"/>
    <property type="match status" value="1"/>
</dbReference>
<dbReference type="Proteomes" id="UP000184497">
    <property type="component" value="Unassembled WGS sequence"/>
</dbReference>
<evidence type="ECO:0000256" key="1">
    <source>
        <dbReference type="ARBA" id="ARBA00022448"/>
    </source>
</evidence>
<dbReference type="InterPro" id="IPR027417">
    <property type="entry name" value="P-loop_NTPase"/>
</dbReference>
<gene>
    <name evidence="5" type="ORF">SAMN05216369_2492</name>
</gene>
<dbReference type="GO" id="GO:0016887">
    <property type="term" value="F:ATP hydrolysis activity"/>
    <property type="evidence" value="ECO:0007669"/>
    <property type="project" value="InterPro"/>
</dbReference>
<dbReference type="Gene3D" id="3.40.50.300">
    <property type="entry name" value="P-loop containing nucleotide triphosphate hydrolases"/>
    <property type="match status" value="1"/>
</dbReference>
<dbReference type="SMART" id="SM00382">
    <property type="entry name" value="AAA"/>
    <property type="match status" value="1"/>
</dbReference>
<keyword evidence="1" id="KW-0813">Transport</keyword>
<protein>
    <submittedName>
        <fullName evidence="5">Protein involved in gliding motility GldA</fullName>
    </submittedName>
</protein>
<keyword evidence="6" id="KW-1185">Reference proteome</keyword>
<dbReference type="CDD" id="cd03230">
    <property type="entry name" value="ABC_DR_subfamily_A"/>
    <property type="match status" value="1"/>
</dbReference>
<dbReference type="Pfam" id="PF00005">
    <property type="entry name" value="ABC_tran"/>
    <property type="match status" value="1"/>
</dbReference>
<keyword evidence="2" id="KW-0547">Nucleotide-binding</keyword>
<name>A0A1M6TYN6_9GAMM</name>
<dbReference type="GO" id="GO:0005524">
    <property type="term" value="F:ATP binding"/>
    <property type="evidence" value="ECO:0007669"/>
    <property type="project" value="UniProtKB-KW"/>
</dbReference>
<sequence>MQLVVQNLAKLYDQKRGLASTSFEVDKGELIAIVGHNGAGKSTLLKMLANWIVPDSGTATVDGADLKDRVAVVGKVGFIPEDPNLIDFFSVEYNLTLFARLSRAPKSRVEDVLAEFNLLPFRRSKVQALSKGLKQRVNIGRALLADPPLLILDEPTSGLDFEMTREIYRLLKSMHAAGKTILFTSHRPEEIKNLATRIMVLHESSLVFDGSPQAYFQSEIHENLYAL</sequence>
<evidence type="ECO:0000259" key="4">
    <source>
        <dbReference type="PROSITE" id="PS50893"/>
    </source>
</evidence>